<comment type="caution">
    <text evidence="1">The sequence shown here is derived from an EMBL/GenBank/DDBJ whole genome shotgun (WGS) entry which is preliminary data.</text>
</comment>
<protein>
    <recommendedName>
        <fullName evidence="3">Thioredoxin domain-containing protein</fullName>
    </recommendedName>
</protein>
<name>A0A917UGC6_9ACTN</name>
<dbReference type="InterPro" id="IPR036249">
    <property type="entry name" value="Thioredoxin-like_sf"/>
</dbReference>
<reference evidence="1" key="2">
    <citation type="submission" date="2020-09" db="EMBL/GenBank/DDBJ databases">
        <authorList>
            <person name="Sun Q."/>
            <person name="Ohkuma M."/>
        </authorList>
    </citation>
    <scope>NUCLEOTIDE SEQUENCE</scope>
    <source>
        <strain evidence="1">JCM 19831</strain>
    </source>
</reference>
<proteinExistence type="predicted"/>
<dbReference type="Proteomes" id="UP000642070">
    <property type="component" value="Unassembled WGS sequence"/>
</dbReference>
<sequence>MDTLLAAAAIGGVVLGAGNLFLTLALAKKVREAGTSTAGHHQKASVPEIGDKVGGFSAPDAHGGRISHTDLGPGRALLLFLMPGCGPCELIIAALPRESGRPTFAFIVGDPADAKVGGLVAALPADARAVVLPLDVDIIESAFHVGRFPTVLEVQDGFVTYVGSKLPELHPAR</sequence>
<dbReference type="EMBL" id="BMPI01000095">
    <property type="protein sequence ID" value="GGM84157.1"/>
    <property type="molecule type" value="Genomic_DNA"/>
</dbReference>
<dbReference type="RefSeq" id="WP_190257338.1">
    <property type="nucleotide sequence ID" value="NZ_BMPI01000095.1"/>
</dbReference>
<evidence type="ECO:0008006" key="3">
    <source>
        <dbReference type="Google" id="ProtNLM"/>
    </source>
</evidence>
<gene>
    <name evidence="1" type="ORF">GCM10007977_102030</name>
</gene>
<evidence type="ECO:0000313" key="2">
    <source>
        <dbReference type="Proteomes" id="UP000642070"/>
    </source>
</evidence>
<evidence type="ECO:0000313" key="1">
    <source>
        <dbReference type="EMBL" id="GGM84157.1"/>
    </source>
</evidence>
<organism evidence="1 2">
    <name type="scientific">Dactylosporangium sucinum</name>
    <dbReference type="NCBI Taxonomy" id="1424081"/>
    <lineage>
        <taxon>Bacteria</taxon>
        <taxon>Bacillati</taxon>
        <taxon>Actinomycetota</taxon>
        <taxon>Actinomycetes</taxon>
        <taxon>Micromonosporales</taxon>
        <taxon>Micromonosporaceae</taxon>
        <taxon>Dactylosporangium</taxon>
    </lineage>
</organism>
<keyword evidence="2" id="KW-1185">Reference proteome</keyword>
<dbReference type="SUPFAM" id="SSF52833">
    <property type="entry name" value="Thioredoxin-like"/>
    <property type="match status" value="1"/>
</dbReference>
<dbReference type="AlphaFoldDB" id="A0A917UGC6"/>
<accession>A0A917UGC6</accession>
<reference evidence="1" key="1">
    <citation type="journal article" date="2014" name="Int. J. Syst. Evol. Microbiol.">
        <title>Complete genome sequence of Corynebacterium casei LMG S-19264T (=DSM 44701T), isolated from a smear-ripened cheese.</title>
        <authorList>
            <consortium name="US DOE Joint Genome Institute (JGI-PGF)"/>
            <person name="Walter F."/>
            <person name="Albersmeier A."/>
            <person name="Kalinowski J."/>
            <person name="Ruckert C."/>
        </authorList>
    </citation>
    <scope>NUCLEOTIDE SEQUENCE</scope>
    <source>
        <strain evidence="1">JCM 19831</strain>
    </source>
</reference>